<evidence type="ECO:0000313" key="2">
    <source>
        <dbReference type="EMBL" id="OLR90880.1"/>
    </source>
</evidence>
<sequence length="460" mass="46700">MTGPGVTNIDITGGAGGTAATYSDLASMGKLTDEVAGQTLGIAVTGHKYLADPDVLASGILDPVGLARFEGAMLGALDGPQGLTATSAGIGLRGLTLQATNSAYQLTDDLSAKALEASRWLVGAGLVAAGPGAALGAAGGSAAIIAADVYLNYDGNWEKWLVEHPGAIDTVLGTTPGALSALGFPSSLASVTDLVSRAYPDGEPKLIDQGTDLNGRTTAAPQNLGDLIDALDYRNNENSATPGQGSNLDVRAVKDANGTITGYIVDIPGTKVWNLPGQDGGNANDFGTNIDAMAGNETVLQKGIEQALRDARVPADAPVMLVGHSQGGIVAARAATDFVNNGTYNVTHVVTAGSPIGNIPIPGNVQVLSLENSGDIVPHLDARDNPTPPNHTTVTFDNQTGTVGGNHAISGPGGADANYEAAARQLDSGDDRSIRAYVDSLGNFIGGSSVDSHQYKIERQ</sequence>
<dbReference type="AlphaFoldDB" id="A0A1Q9LFT5"/>
<feature type="domain" description="Fungal lipase-type" evidence="1">
    <location>
        <begin position="301"/>
        <end position="382"/>
    </location>
</feature>
<organism evidence="2 3">
    <name type="scientific">Actinokineospora bangkokensis</name>
    <dbReference type="NCBI Taxonomy" id="1193682"/>
    <lineage>
        <taxon>Bacteria</taxon>
        <taxon>Bacillati</taxon>
        <taxon>Actinomycetota</taxon>
        <taxon>Actinomycetes</taxon>
        <taxon>Pseudonocardiales</taxon>
        <taxon>Pseudonocardiaceae</taxon>
        <taxon>Actinokineospora</taxon>
    </lineage>
</organism>
<name>A0A1Q9LFT5_9PSEU</name>
<dbReference type="InterPro" id="IPR002921">
    <property type="entry name" value="Fungal_lipase-type"/>
</dbReference>
<dbReference type="Proteomes" id="UP000186040">
    <property type="component" value="Unassembled WGS sequence"/>
</dbReference>
<dbReference type="InterPro" id="IPR029058">
    <property type="entry name" value="AB_hydrolase_fold"/>
</dbReference>
<accession>A0A1Q9LFT5</accession>
<dbReference type="RefSeq" id="WP_075977552.1">
    <property type="nucleotide sequence ID" value="NZ_MKQR01000026.1"/>
</dbReference>
<gene>
    <name evidence="2" type="ORF">BJP25_30445</name>
</gene>
<evidence type="ECO:0000313" key="3">
    <source>
        <dbReference type="Proteomes" id="UP000186040"/>
    </source>
</evidence>
<dbReference type="GO" id="GO:0006629">
    <property type="term" value="P:lipid metabolic process"/>
    <property type="evidence" value="ECO:0007669"/>
    <property type="project" value="InterPro"/>
</dbReference>
<dbReference type="STRING" id="1193682.BJP25_30445"/>
<proteinExistence type="predicted"/>
<dbReference type="OrthoDB" id="5095936at2"/>
<comment type="caution">
    <text evidence="2">The sequence shown here is derived from an EMBL/GenBank/DDBJ whole genome shotgun (WGS) entry which is preliminary data.</text>
</comment>
<dbReference type="Pfam" id="PF01764">
    <property type="entry name" value="Lipase_3"/>
    <property type="match status" value="1"/>
</dbReference>
<dbReference type="SUPFAM" id="SSF53474">
    <property type="entry name" value="alpha/beta-Hydrolases"/>
    <property type="match status" value="1"/>
</dbReference>
<dbReference type="Gene3D" id="3.40.50.1820">
    <property type="entry name" value="alpha/beta hydrolase"/>
    <property type="match status" value="1"/>
</dbReference>
<dbReference type="EMBL" id="MKQR01000026">
    <property type="protein sequence ID" value="OLR90880.1"/>
    <property type="molecule type" value="Genomic_DNA"/>
</dbReference>
<reference evidence="2 3" key="1">
    <citation type="submission" date="2016-10" db="EMBL/GenBank/DDBJ databases">
        <title>The Draft Genome Sequence of Actinokineospora bangkokensis 44EHWT reveals the biosynthetic pathway of antifungal compounds Thailandins with unusual extender unit butylmalonyl-CoA.</title>
        <authorList>
            <person name="Greule A."/>
            <person name="Intra B."/>
            <person name="Flemming S."/>
            <person name="Rommel M.G."/>
            <person name="Panbangred W."/>
            <person name="Bechthold A."/>
        </authorList>
    </citation>
    <scope>NUCLEOTIDE SEQUENCE [LARGE SCALE GENOMIC DNA]</scope>
    <source>
        <strain evidence="2 3">44EHW</strain>
    </source>
</reference>
<protein>
    <recommendedName>
        <fullName evidence="1">Fungal lipase-type domain-containing protein</fullName>
    </recommendedName>
</protein>
<evidence type="ECO:0000259" key="1">
    <source>
        <dbReference type="Pfam" id="PF01764"/>
    </source>
</evidence>
<keyword evidence="3" id="KW-1185">Reference proteome</keyword>